<feature type="domain" description="Peptidase S53" evidence="8">
    <location>
        <begin position="207"/>
        <end position="567"/>
    </location>
</feature>
<dbReference type="RefSeq" id="WP_369084743.1">
    <property type="nucleotide sequence ID" value="NZ_JBFSHR010000047.1"/>
</dbReference>
<keyword evidence="4" id="KW-0378">Hydrolase</keyword>
<organism evidence="9 10">
    <name type="scientific">Ferrimicrobium acidiphilum</name>
    <dbReference type="NCBI Taxonomy" id="121039"/>
    <lineage>
        <taxon>Bacteria</taxon>
        <taxon>Bacillati</taxon>
        <taxon>Actinomycetota</taxon>
        <taxon>Acidimicrobiia</taxon>
        <taxon>Acidimicrobiales</taxon>
        <taxon>Acidimicrobiaceae</taxon>
        <taxon>Ferrimicrobium</taxon>
    </lineage>
</organism>
<evidence type="ECO:0000256" key="1">
    <source>
        <dbReference type="ARBA" id="ARBA00001913"/>
    </source>
</evidence>
<dbReference type="InterPro" id="IPR015366">
    <property type="entry name" value="S53_propep"/>
</dbReference>
<protein>
    <submittedName>
        <fullName evidence="9">Protease pro-enzyme activation domain-containing protein</fullName>
    </submittedName>
</protein>
<dbReference type="InterPro" id="IPR036852">
    <property type="entry name" value="Peptidase_S8/S53_dom_sf"/>
</dbReference>
<gene>
    <name evidence="9" type="ORF">AB6A68_10900</name>
</gene>
<keyword evidence="5" id="KW-0720">Serine protease</keyword>
<dbReference type="SUPFAM" id="SSF52743">
    <property type="entry name" value="Subtilisin-like"/>
    <property type="match status" value="1"/>
</dbReference>
<dbReference type="PANTHER" id="PTHR14218">
    <property type="entry name" value="PROTEASE S8 TRIPEPTIDYL PEPTIDASE I CLN2"/>
    <property type="match status" value="1"/>
</dbReference>
<evidence type="ECO:0000313" key="9">
    <source>
        <dbReference type="EMBL" id="MEX6430335.1"/>
    </source>
</evidence>
<dbReference type="Pfam" id="PF00082">
    <property type="entry name" value="Peptidase_S8"/>
    <property type="match status" value="1"/>
</dbReference>
<dbReference type="SUPFAM" id="SSF54897">
    <property type="entry name" value="Protease propeptides/inhibitors"/>
    <property type="match status" value="1"/>
</dbReference>
<dbReference type="InterPro" id="IPR050819">
    <property type="entry name" value="Tripeptidyl-peptidase_I"/>
</dbReference>
<dbReference type="InterPro" id="IPR000209">
    <property type="entry name" value="Peptidase_S8/S53_dom"/>
</dbReference>
<dbReference type="CDD" id="cd04056">
    <property type="entry name" value="Peptidases_S53"/>
    <property type="match status" value="1"/>
</dbReference>
<keyword evidence="7" id="KW-0865">Zymogen</keyword>
<evidence type="ECO:0000256" key="5">
    <source>
        <dbReference type="ARBA" id="ARBA00022825"/>
    </source>
</evidence>
<reference evidence="9 10" key="1">
    <citation type="submission" date="2024-07" db="EMBL/GenBank/DDBJ databases">
        <title>Draft Genome Sequence of Ferrimicrobium acidiphilum Strain YE2023, Isolated from a Pulp of Bioleach Reactor.</title>
        <authorList>
            <person name="Elkina Y.A."/>
            <person name="Bulaeva A.G."/>
            <person name="Beletsky A.V."/>
            <person name="Mardanov A.V."/>
        </authorList>
    </citation>
    <scope>NUCLEOTIDE SEQUENCE [LARGE SCALE GENOMIC DNA]</scope>
    <source>
        <strain evidence="9 10">YE2023</strain>
    </source>
</reference>
<dbReference type="PANTHER" id="PTHR14218:SF15">
    <property type="entry name" value="TRIPEPTIDYL-PEPTIDASE 1"/>
    <property type="match status" value="1"/>
</dbReference>
<evidence type="ECO:0000256" key="7">
    <source>
        <dbReference type="ARBA" id="ARBA00023145"/>
    </source>
</evidence>
<evidence type="ECO:0000256" key="4">
    <source>
        <dbReference type="ARBA" id="ARBA00022801"/>
    </source>
</evidence>
<name>A0ABV3Y482_9ACTN</name>
<accession>A0ABV3Y482</accession>
<proteinExistence type="predicted"/>
<dbReference type="SMART" id="SM00944">
    <property type="entry name" value="Pro-kuma_activ"/>
    <property type="match status" value="1"/>
</dbReference>
<keyword evidence="6" id="KW-0106">Calcium</keyword>
<dbReference type="Proteomes" id="UP001560267">
    <property type="component" value="Unassembled WGS sequence"/>
</dbReference>
<sequence length="593" mass="62534">MKSWRARISNRLHVVLVVLVSSVIVLAVSRPVAVPPISGALVNHRSAPDNQRVSFEVVLRPRNEGKLLASAWLRGSQPPGPYLTPLQFAQQYAPSPDAVDLVKDYFQVRGLATGALWSGGLVVPVTGSVAQASKALGVGFDVAKLSGGRRVVVADSYPTIPNSLRAIIAGVTGLFANGYFPVTPKGLSIRGPSSCAALRRENAPGQGYSPSVVSRYYHLARFDRARTVTVGIAEFAAVGASRSSPLERSVADYAHCLGVGVHLQVRPVNGGSTNTARVHLVEAALDIETLLAYAPGVHLLVYTASSGNADALYLRMVSEDQASILLTTWGSCEADTPSQQLRIEQLAFAEATLQGQTVVAASGDDGSSDCLANGGGDGLAVDNPASQPMVTAVGGEQFDGPLGKRTRALVFNSATYAGASGGGVSKVFAEPPYQHGVYRAIKTQVARLCPLRSGCRLVPDLAMIAVGARIDAPHSGWTSVGGTSLAASVFAAGLADLESRIGERLGLVNPWLYSLATGGRAFRPVVQGGNDYRHLHPERFRAGGDYSLATGLGTPNFGVLLASLRQHLMVPVLPQHWVRTRFTLHLREVFDAT</sequence>
<dbReference type="GO" id="GO:0008233">
    <property type="term" value="F:peptidase activity"/>
    <property type="evidence" value="ECO:0007669"/>
    <property type="project" value="UniProtKB-KW"/>
</dbReference>
<evidence type="ECO:0000259" key="8">
    <source>
        <dbReference type="PROSITE" id="PS51695"/>
    </source>
</evidence>
<keyword evidence="3" id="KW-0479">Metal-binding</keyword>
<evidence type="ECO:0000313" key="10">
    <source>
        <dbReference type="Proteomes" id="UP001560267"/>
    </source>
</evidence>
<evidence type="ECO:0000256" key="2">
    <source>
        <dbReference type="ARBA" id="ARBA00022670"/>
    </source>
</evidence>
<evidence type="ECO:0000256" key="3">
    <source>
        <dbReference type="ARBA" id="ARBA00022723"/>
    </source>
</evidence>
<dbReference type="InterPro" id="IPR030400">
    <property type="entry name" value="Sedolisin_dom"/>
</dbReference>
<dbReference type="Gene3D" id="3.40.50.200">
    <property type="entry name" value="Peptidase S8/S53 domain"/>
    <property type="match status" value="1"/>
</dbReference>
<dbReference type="PROSITE" id="PS51695">
    <property type="entry name" value="SEDOLISIN"/>
    <property type="match status" value="1"/>
</dbReference>
<comment type="caution">
    <text evidence="9">The sequence shown here is derived from an EMBL/GenBank/DDBJ whole genome shotgun (WGS) entry which is preliminary data.</text>
</comment>
<dbReference type="Pfam" id="PF09286">
    <property type="entry name" value="Pro-kuma_activ"/>
    <property type="match status" value="1"/>
</dbReference>
<dbReference type="GO" id="GO:0006508">
    <property type="term" value="P:proteolysis"/>
    <property type="evidence" value="ECO:0007669"/>
    <property type="project" value="UniProtKB-KW"/>
</dbReference>
<evidence type="ECO:0000256" key="6">
    <source>
        <dbReference type="ARBA" id="ARBA00022837"/>
    </source>
</evidence>
<dbReference type="CDD" id="cd11377">
    <property type="entry name" value="Pro-peptidase_S53"/>
    <property type="match status" value="1"/>
</dbReference>
<dbReference type="EMBL" id="JBFSHR010000047">
    <property type="protein sequence ID" value="MEX6430335.1"/>
    <property type="molecule type" value="Genomic_DNA"/>
</dbReference>
<comment type="cofactor">
    <cofactor evidence="1">
        <name>Ca(2+)</name>
        <dbReference type="ChEBI" id="CHEBI:29108"/>
    </cofactor>
</comment>
<keyword evidence="10" id="KW-1185">Reference proteome</keyword>
<keyword evidence="2 9" id="KW-0645">Protease</keyword>